<organism evidence="1 2">
    <name type="scientific">Paenibacillus physcomitrellae</name>
    <dbReference type="NCBI Taxonomy" id="1619311"/>
    <lineage>
        <taxon>Bacteria</taxon>
        <taxon>Bacillati</taxon>
        <taxon>Bacillota</taxon>
        <taxon>Bacilli</taxon>
        <taxon>Bacillales</taxon>
        <taxon>Paenibacillaceae</taxon>
        <taxon>Paenibacillus</taxon>
    </lineage>
</organism>
<proteinExistence type="predicted"/>
<accession>A0ABQ1FTW3</accession>
<protein>
    <submittedName>
        <fullName evidence="1">Uncharacterized protein</fullName>
    </submittedName>
</protein>
<sequence>MIKKRCLFCDKIVMIQPERDSDRFIDCACSPGGFYNLRRDSYEPIQSLPHPKKRDTLHIISAYIREQTDRGEQVTLAADDLDAIVNDPQIPATIEAKGGRLLQYLYRHADREGDPVVIQPLSASYNLTYSHNLQELVYILDKLSSDNLLIREGMNFRLTAKGWKEAAAQAGGKKLKNCSVLLSKGPELRAQWQETLFPKIEQLGYLPHMLPQSNSPNTLEVVAMSQAVIADLTDHSPEVYLAAGYALALNLPVIWTINGGETGTRQYSSSFKEVRPIVWNTFDELTVMIQQRLNK</sequence>
<keyword evidence="2" id="KW-1185">Reference proteome</keyword>
<comment type="caution">
    <text evidence="1">The sequence shown here is derived from an EMBL/GenBank/DDBJ whole genome shotgun (WGS) entry which is preliminary data.</text>
</comment>
<name>A0ABQ1FTW3_9BACL</name>
<dbReference type="Proteomes" id="UP000609323">
    <property type="component" value="Unassembled WGS sequence"/>
</dbReference>
<dbReference type="EMBL" id="BMHF01000003">
    <property type="protein sequence ID" value="GGA29489.1"/>
    <property type="molecule type" value="Genomic_DNA"/>
</dbReference>
<evidence type="ECO:0000313" key="1">
    <source>
        <dbReference type="EMBL" id="GGA29489.1"/>
    </source>
</evidence>
<reference evidence="2" key="1">
    <citation type="journal article" date="2019" name="Int. J. Syst. Evol. Microbiol.">
        <title>The Global Catalogue of Microorganisms (GCM) 10K type strain sequencing project: providing services to taxonomists for standard genome sequencing and annotation.</title>
        <authorList>
            <consortium name="The Broad Institute Genomics Platform"/>
            <consortium name="The Broad Institute Genome Sequencing Center for Infectious Disease"/>
            <person name="Wu L."/>
            <person name="Ma J."/>
        </authorList>
    </citation>
    <scope>NUCLEOTIDE SEQUENCE [LARGE SCALE GENOMIC DNA]</scope>
    <source>
        <strain evidence="2">CGMCC 1.15044</strain>
    </source>
</reference>
<evidence type="ECO:0000313" key="2">
    <source>
        <dbReference type="Proteomes" id="UP000609323"/>
    </source>
</evidence>
<gene>
    <name evidence="1" type="ORF">GCM10010917_13140</name>
</gene>
<dbReference type="RefSeq" id="WP_094092907.1">
    <property type="nucleotide sequence ID" value="NZ_BMHF01000003.1"/>
</dbReference>